<evidence type="ECO:0000256" key="1">
    <source>
        <dbReference type="SAM" id="Phobius"/>
    </source>
</evidence>
<feature type="transmembrane region" description="Helical" evidence="1">
    <location>
        <begin position="206"/>
        <end position="231"/>
    </location>
</feature>
<comment type="caution">
    <text evidence="2">The sequence shown here is derived from an EMBL/GenBank/DDBJ whole genome shotgun (WGS) entry which is preliminary data.</text>
</comment>
<sequence>MGGLHRKLGEGEVLALIGKAITVGSGSYIGEREKRIGDFVRRHYSFRGALKIHRHAFGWDLIRVPVNILLSVVRTLLALFGFLAGLVGLKKPKDWIKKIPLGLQTNMDRQISWLIVTELLELPYQQGQKISDNDALMTEVLKDPHLRSLLNEKLDTLSEPAKSPEFRAKLDAKLAEYGATRTASSELATSTTLLVTSKIALGQASFGALSAGAAVSAAVANSAAASSFWLGSMPGLYYYAVFPVAASVSQLMAVTVVICIVLALISTFIGILTDPLQAKLGIHQKRLKKLVSAVGSDLSGKKGSDFHLREKYAGRLFDIIDVLSTVGRSL</sequence>
<dbReference type="EMBL" id="QGKL01000026">
    <property type="protein sequence ID" value="PWQ96790.1"/>
    <property type="molecule type" value="Genomic_DNA"/>
</dbReference>
<keyword evidence="1" id="KW-0472">Membrane</keyword>
<protein>
    <submittedName>
        <fullName evidence="2">Uncharacterized protein</fullName>
    </submittedName>
</protein>
<dbReference type="OrthoDB" id="9342581at2"/>
<keyword evidence="1" id="KW-1133">Transmembrane helix</keyword>
<dbReference type="Pfam" id="PF20340">
    <property type="entry name" value="DUF6635"/>
    <property type="match status" value="2"/>
</dbReference>
<dbReference type="RefSeq" id="WP_109822988.1">
    <property type="nucleotide sequence ID" value="NZ_QGKL01000026.1"/>
</dbReference>
<evidence type="ECO:0000313" key="3">
    <source>
        <dbReference type="Proteomes" id="UP000245506"/>
    </source>
</evidence>
<reference evidence="2 3" key="1">
    <citation type="submission" date="2018-05" db="EMBL/GenBank/DDBJ databases">
        <title>Leucothrix arctica sp. nov., isolated from Arctic seawater.</title>
        <authorList>
            <person name="Choi A."/>
            <person name="Baek K."/>
        </authorList>
    </citation>
    <scope>NUCLEOTIDE SEQUENCE [LARGE SCALE GENOMIC DNA]</scope>
    <source>
        <strain evidence="2 3">IMCC9719</strain>
    </source>
</reference>
<name>A0A317CKE4_9GAMM</name>
<feature type="transmembrane region" description="Helical" evidence="1">
    <location>
        <begin position="251"/>
        <end position="272"/>
    </location>
</feature>
<accession>A0A317CKE4</accession>
<keyword evidence="1" id="KW-0812">Transmembrane</keyword>
<gene>
    <name evidence="2" type="ORF">DKT75_08460</name>
</gene>
<keyword evidence="3" id="KW-1185">Reference proteome</keyword>
<organism evidence="2 3">
    <name type="scientific">Leucothrix arctica</name>
    <dbReference type="NCBI Taxonomy" id="1481894"/>
    <lineage>
        <taxon>Bacteria</taxon>
        <taxon>Pseudomonadati</taxon>
        <taxon>Pseudomonadota</taxon>
        <taxon>Gammaproteobacteria</taxon>
        <taxon>Thiotrichales</taxon>
        <taxon>Thiotrichaceae</taxon>
        <taxon>Leucothrix</taxon>
    </lineage>
</organism>
<evidence type="ECO:0000313" key="2">
    <source>
        <dbReference type="EMBL" id="PWQ96790.1"/>
    </source>
</evidence>
<dbReference type="AlphaFoldDB" id="A0A317CKE4"/>
<feature type="transmembrane region" description="Helical" evidence="1">
    <location>
        <begin position="68"/>
        <end position="89"/>
    </location>
</feature>
<dbReference type="Proteomes" id="UP000245506">
    <property type="component" value="Unassembled WGS sequence"/>
</dbReference>
<dbReference type="InterPro" id="IPR046575">
    <property type="entry name" value="DUF6635"/>
</dbReference>
<proteinExistence type="predicted"/>